<protein>
    <submittedName>
        <fullName evidence="1">Uncharacterized protein</fullName>
    </submittedName>
</protein>
<name>A0A6H1ZFY1_9ZZZZ</name>
<evidence type="ECO:0000313" key="1">
    <source>
        <dbReference type="EMBL" id="QJA46100.1"/>
    </source>
</evidence>
<organism evidence="1">
    <name type="scientific">viral metagenome</name>
    <dbReference type="NCBI Taxonomy" id="1070528"/>
    <lineage>
        <taxon>unclassified sequences</taxon>
        <taxon>metagenomes</taxon>
        <taxon>organismal metagenomes</taxon>
    </lineage>
</organism>
<sequence>MRNESRNKIKKENEMKKLLCMDCFKWSVMVYQPAWRTNKPVLFRVMACNHFDTAAQCAAESQEWNPGQIITIVETT</sequence>
<reference evidence="1" key="1">
    <citation type="submission" date="2020-03" db="EMBL/GenBank/DDBJ databases">
        <title>The deep terrestrial virosphere.</title>
        <authorList>
            <person name="Holmfeldt K."/>
            <person name="Nilsson E."/>
            <person name="Simone D."/>
            <person name="Lopez-Fernandez M."/>
            <person name="Wu X."/>
            <person name="de Brujin I."/>
            <person name="Lundin D."/>
            <person name="Andersson A."/>
            <person name="Bertilsson S."/>
            <person name="Dopson M."/>
        </authorList>
    </citation>
    <scope>NUCLEOTIDE SEQUENCE</scope>
    <source>
        <strain evidence="1">TM448A00317</strain>
    </source>
</reference>
<dbReference type="EMBL" id="MT144003">
    <property type="protein sequence ID" value="QJA46100.1"/>
    <property type="molecule type" value="Genomic_DNA"/>
</dbReference>
<proteinExistence type="predicted"/>
<gene>
    <name evidence="1" type="ORF">TM448A00317_0002</name>
</gene>
<accession>A0A6H1ZFY1</accession>
<dbReference type="AlphaFoldDB" id="A0A6H1ZFY1"/>